<reference evidence="1 2" key="1">
    <citation type="journal article" date="2019" name="Int. J. Syst. Evol. Microbiol.">
        <title>Capsulimonas corticalis gen. nov., sp. nov., an aerobic capsulated bacterium, of a novel bacterial order, Capsulimonadales ord. nov., of the class Armatimonadia of the phylum Armatimonadetes.</title>
        <authorList>
            <person name="Li J."/>
            <person name="Kudo C."/>
            <person name="Tonouchi A."/>
        </authorList>
    </citation>
    <scope>NUCLEOTIDE SEQUENCE [LARGE SCALE GENOMIC DNA]</scope>
    <source>
        <strain evidence="1 2">AX-7</strain>
    </source>
</reference>
<gene>
    <name evidence="1" type="ORF">CCAX7_20770</name>
</gene>
<protein>
    <submittedName>
        <fullName evidence="1">Uncharacterized protein</fullName>
    </submittedName>
</protein>
<dbReference type="AlphaFoldDB" id="A0A402D292"/>
<proteinExistence type="predicted"/>
<dbReference type="OrthoDB" id="10014954at2"/>
<name>A0A402D292_9BACT</name>
<accession>A0A402D292</accession>
<keyword evidence="2" id="KW-1185">Reference proteome</keyword>
<evidence type="ECO:0000313" key="2">
    <source>
        <dbReference type="Proteomes" id="UP000287394"/>
    </source>
</evidence>
<dbReference type="EMBL" id="AP025739">
    <property type="protein sequence ID" value="BDI30026.1"/>
    <property type="molecule type" value="Genomic_DNA"/>
</dbReference>
<sequence>MALGAEMIFRVEALPLGGTPESLWQQLTMEPTLPIDPSDDFYIGGPIAAIDSEDLKCYLSYFTPPHETYIRSGLWLNLNLYKDYFGVGYERGDLPLFIKIAEWLEARLEGCDVFYGEDCNAVVHPFTQDLRFKLLIHYQKTLGLNYRSDDPVIRAKLQKARDEFNLQCRS</sequence>
<dbReference type="KEGG" id="ccot:CCAX7_20770"/>
<organism evidence="1 2">
    <name type="scientific">Capsulimonas corticalis</name>
    <dbReference type="NCBI Taxonomy" id="2219043"/>
    <lineage>
        <taxon>Bacteria</taxon>
        <taxon>Bacillati</taxon>
        <taxon>Armatimonadota</taxon>
        <taxon>Armatimonadia</taxon>
        <taxon>Capsulimonadales</taxon>
        <taxon>Capsulimonadaceae</taxon>
        <taxon>Capsulimonas</taxon>
    </lineage>
</organism>
<evidence type="ECO:0000313" key="1">
    <source>
        <dbReference type="EMBL" id="BDI30026.1"/>
    </source>
</evidence>
<dbReference type="Proteomes" id="UP000287394">
    <property type="component" value="Chromosome"/>
</dbReference>
<dbReference type="RefSeq" id="WP_119323669.1">
    <property type="nucleotide sequence ID" value="NZ_AP025739.1"/>
</dbReference>